<feature type="compositionally biased region" description="Basic and acidic residues" evidence="1">
    <location>
        <begin position="163"/>
        <end position="198"/>
    </location>
</feature>
<proteinExistence type="predicted"/>
<evidence type="ECO:0000256" key="1">
    <source>
        <dbReference type="SAM" id="MobiDB-lite"/>
    </source>
</evidence>
<name>A0A2N5P7F5_MEDGN</name>
<organism evidence="2 3">
    <name type="scientific">Mediterraneibacter gnavus</name>
    <name type="common">Ruminococcus gnavus</name>
    <dbReference type="NCBI Taxonomy" id="33038"/>
    <lineage>
        <taxon>Bacteria</taxon>
        <taxon>Bacillati</taxon>
        <taxon>Bacillota</taxon>
        <taxon>Clostridia</taxon>
        <taxon>Lachnospirales</taxon>
        <taxon>Lachnospiraceae</taxon>
        <taxon>Mediterraneibacter</taxon>
    </lineage>
</organism>
<dbReference type="AlphaFoldDB" id="A0A2N5P7F5"/>
<feature type="region of interest" description="Disordered" evidence="1">
    <location>
        <begin position="162"/>
        <end position="221"/>
    </location>
</feature>
<evidence type="ECO:0000313" key="3">
    <source>
        <dbReference type="Proteomes" id="UP000235093"/>
    </source>
</evidence>
<reference evidence="2 3" key="1">
    <citation type="journal article" date="2017" name="Genome Med.">
        <title>A novel Ruminococcus gnavus clade enriched in inflammatory bowel disease patients.</title>
        <authorList>
            <person name="Hall A.B."/>
            <person name="Yassour M."/>
            <person name="Sauk J."/>
            <person name="Garner A."/>
            <person name="Jiang X."/>
            <person name="Arthur T."/>
            <person name="Lagoudas G.K."/>
            <person name="Vatanen T."/>
            <person name="Fornelos N."/>
            <person name="Wilson R."/>
            <person name="Bertha M."/>
            <person name="Cohen M."/>
            <person name="Garber J."/>
            <person name="Khalili H."/>
            <person name="Gevers D."/>
            <person name="Ananthakrishnan A.N."/>
            <person name="Kugathasan S."/>
            <person name="Lander E.S."/>
            <person name="Blainey P."/>
            <person name="Vlamakis H."/>
            <person name="Xavier R.J."/>
            <person name="Huttenhower C."/>
        </authorList>
    </citation>
    <scope>NUCLEOTIDE SEQUENCE [LARGE SCALE GENOMIC DNA]</scope>
    <source>
        <strain evidence="2 3">RJX1125</strain>
    </source>
</reference>
<dbReference type="RefSeq" id="WP_101884352.1">
    <property type="nucleotide sequence ID" value="NZ_CP176629.1"/>
</dbReference>
<evidence type="ECO:0000313" key="2">
    <source>
        <dbReference type="EMBL" id="PLT71083.1"/>
    </source>
</evidence>
<dbReference type="EMBL" id="NIHT01000042">
    <property type="protein sequence ID" value="PLT71083.1"/>
    <property type="molecule type" value="Genomic_DNA"/>
</dbReference>
<protein>
    <submittedName>
        <fullName evidence="2">Uncharacterized protein</fullName>
    </submittedName>
</protein>
<gene>
    <name evidence="2" type="ORF">CDL23_15425</name>
</gene>
<dbReference type="Proteomes" id="UP000235093">
    <property type="component" value="Unassembled WGS sequence"/>
</dbReference>
<comment type="caution">
    <text evidence="2">The sequence shown here is derived from an EMBL/GenBank/DDBJ whole genome shotgun (WGS) entry which is preliminary data.</text>
</comment>
<sequence length="221" mass="25717">MLETMIENTKDLNMVADRLRARGEISRLQELCRERLIPENDMQDFLQGKRLRLAEVPLEEKKFSTASEKIAEEMYQFEGPGLAVALGQYLLERCENEILSAQILLPHKSLEKGINFILQRVYEESKDYLQQNRNGQNGAGVAVSSEKVYHWLEEYYALDDAEEERKKKEEERERKRKAQEKPAVKDVKTSIRESKPKADSQLSLFDMLENGEKTEEENDCV</sequence>
<accession>A0A2N5P7F5</accession>